<comment type="caution">
    <text evidence="2">The sequence shown here is derived from an EMBL/GenBank/DDBJ whole genome shotgun (WGS) entry which is preliminary data.</text>
</comment>
<dbReference type="InterPro" id="IPR012927">
    <property type="entry name" value="Toxin_15_N"/>
</dbReference>
<feature type="domain" description="ShET2 enterotoxin N-terminal" evidence="1">
    <location>
        <begin position="2"/>
        <end position="104"/>
    </location>
</feature>
<dbReference type="Proteomes" id="UP000318521">
    <property type="component" value="Unassembled WGS sequence"/>
</dbReference>
<gene>
    <name evidence="2" type="ORF">FN960_21045</name>
</gene>
<feature type="non-terminal residue" evidence="2">
    <location>
        <position position="1"/>
    </location>
</feature>
<dbReference type="EMBL" id="VLXZ01000095">
    <property type="protein sequence ID" value="TSB44543.1"/>
    <property type="molecule type" value="Genomic_DNA"/>
</dbReference>
<reference evidence="2 3" key="1">
    <citation type="submission" date="2019-07" db="EMBL/GenBank/DDBJ databases">
        <authorList>
            <person name="Park Y.J."/>
            <person name="Jeong S.E."/>
            <person name="Jung H.S."/>
        </authorList>
    </citation>
    <scope>NUCLEOTIDE SEQUENCE [LARGE SCALE GENOMIC DNA]</scope>
    <source>
        <strain evidence="3">P16(2019)</strain>
    </source>
</reference>
<sequence>SKDFGFALDIFFCRMMANNVSHMSAILYIDNHTLSVRLRIKQSVYGQLNYVVSVYDPNDTNVAVRDIHRTARGFLSLDKFISSGPDAQTWADRYVRNCAIAILPLLPVGVPGAIFA</sequence>
<feature type="non-terminal residue" evidence="2">
    <location>
        <position position="116"/>
    </location>
</feature>
<dbReference type="Pfam" id="PF07906">
    <property type="entry name" value="Toxin_15"/>
    <property type="match status" value="1"/>
</dbReference>
<proteinExistence type="predicted"/>
<accession>A0A553ZT21</accession>
<evidence type="ECO:0000259" key="1">
    <source>
        <dbReference type="Pfam" id="PF07906"/>
    </source>
</evidence>
<name>A0A553ZT21_9BACI</name>
<keyword evidence="3" id="KW-1185">Reference proteome</keyword>
<organism evidence="2 3">
    <name type="scientific">Alkalicoccobacillus porphyridii</name>
    <dbReference type="NCBI Taxonomy" id="2597270"/>
    <lineage>
        <taxon>Bacteria</taxon>
        <taxon>Bacillati</taxon>
        <taxon>Bacillota</taxon>
        <taxon>Bacilli</taxon>
        <taxon>Bacillales</taxon>
        <taxon>Bacillaceae</taxon>
        <taxon>Alkalicoccobacillus</taxon>
    </lineage>
</organism>
<dbReference type="OrthoDB" id="8725789at2"/>
<protein>
    <submittedName>
        <fullName evidence="2">ShET2/EspL2 family type III secretion system effector toxin</fullName>
    </submittedName>
</protein>
<evidence type="ECO:0000313" key="2">
    <source>
        <dbReference type="EMBL" id="TSB44543.1"/>
    </source>
</evidence>
<dbReference type="RefSeq" id="WP_143850782.1">
    <property type="nucleotide sequence ID" value="NZ_VLXZ01000095.1"/>
</dbReference>
<dbReference type="AlphaFoldDB" id="A0A553ZT21"/>
<evidence type="ECO:0000313" key="3">
    <source>
        <dbReference type="Proteomes" id="UP000318521"/>
    </source>
</evidence>